<comment type="caution">
    <text evidence="2">The sequence shown here is derived from an EMBL/GenBank/DDBJ whole genome shotgun (WGS) entry which is preliminary data.</text>
</comment>
<dbReference type="InterPro" id="IPR013780">
    <property type="entry name" value="Glyco_hydro_b"/>
</dbReference>
<proteinExistence type="predicted"/>
<dbReference type="InterPro" id="IPR048644">
    <property type="entry name" value="Isoamylase_C"/>
</dbReference>
<dbReference type="SUPFAM" id="SSF51011">
    <property type="entry name" value="Glycosyl hydrolase domain"/>
    <property type="match status" value="1"/>
</dbReference>
<evidence type="ECO:0000313" key="3">
    <source>
        <dbReference type="Proteomes" id="UP000094622"/>
    </source>
</evidence>
<keyword evidence="3" id="KW-1185">Reference proteome</keyword>
<dbReference type="Proteomes" id="UP000094622">
    <property type="component" value="Unassembled WGS sequence"/>
</dbReference>
<dbReference type="AlphaFoldDB" id="A0A1E3GY13"/>
<dbReference type="PATRIC" id="fig|1439726.3.peg.3941"/>
<reference evidence="2 3" key="1">
    <citation type="submission" date="2016-07" db="EMBL/GenBank/DDBJ databases">
        <title>Draft Genome Sequence of Methylobrevis pamukkalensis PK2.</title>
        <authorList>
            <person name="Vasilenko O.V."/>
            <person name="Doronina N.V."/>
            <person name="Shmareva M.N."/>
            <person name="Tarlachkov S.V."/>
            <person name="Mustakhimov I."/>
            <person name="Trotsenko Y.A."/>
        </authorList>
    </citation>
    <scope>NUCLEOTIDE SEQUENCE [LARGE SCALE GENOMIC DNA]</scope>
    <source>
        <strain evidence="2 3">PK2</strain>
    </source>
</reference>
<keyword evidence="2" id="KW-0326">Glycosidase</keyword>
<evidence type="ECO:0000313" key="2">
    <source>
        <dbReference type="EMBL" id="ODN68957.1"/>
    </source>
</evidence>
<dbReference type="Gene3D" id="2.60.40.1180">
    <property type="entry name" value="Golgi alpha-mannosidase II"/>
    <property type="match status" value="1"/>
</dbReference>
<dbReference type="EMBL" id="MCRJ01000120">
    <property type="protein sequence ID" value="ODN68957.1"/>
    <property type="molecule type" value="Genomic_DNA"/>
</dbReference>
<organism evidence="2 3">
    <name type="scientific">Methylobrevis pamukkalensis</name>
    <dbReference type="NCBI Taxonomy" id="1439726"/>
    <lineage>
        <taxon>Bacteria</taxon>
        <taxon>Pseudomonadati</taxon>
        <taxon>Pseudomonadota</taxon>
        <taxon>Alphaproteobacteria</taxon>
        <taxon>Hyphomicrobiales</taxon>
        <taxon>Pleomorphomonadaceae</taxon>
        <taxon>Methylobrevis</taxon>
    </lineage>
</organism>
<protein>
    <submittedName>
        <fullName evidence="2">Isoamylase</fullName>
        <ecNumber evidence="2">3.2.1.68</ecNumber>
    </submittedName>
</protein>
<keyword evidence="2" id="KW-0378">Hydrolase</keyword>
<dbReference type="EC" id="3.2.1.68" evidence="2"/>
<dbReference type="InterPro" id="IPR017853">
    <property type="entry name" value="GH"/>
</dbReference>
<dbReference type="Pfam" id="PF21331">
    <property type="entry name" value="Isoamylase_C"/>
    <property type="match status" value="1"/>
</dbReference>
<feature type="domain" description="Isoamylase C-terminal" evidence="1">
    <location>
        <begin position="69"/>
        <end position="151"/>
    </location>
</feature>
<name>A0A1E3GY13_9HYPH</name>
<evidence type="ECO:0000259" key="1">
    <source>
        <dbReference type="Pfam" id="PF21331"/>
    </source>
</evidence>
<dbReference type="GO" id="GO:0019156">
    <property type="term" value="F:isoamylase activity"/>
    <property type="evidence" value="ECO:0007669"/>
    <property type="project" value="UniProtKB-EC"/>
</dbReference>
<sequence length="165" mass="18243">MILAGDEFGRTQQGNNNGYCQDNEISWVDWEGIDDDGRALTDFVRRMTAIRHAQPLLHRASWRDGMIVTWLNPSGGEQTHEQWEDVGANSIALRLSRADLAHQDVWSDVVICFNAHDGTVPFVLPERAEGVWTSVIDTAAPDGPEVVTAGGEIVELAARSLMLFV</sequence>
<gene>
    <name evidence="2" type="primary">iam</name>
    <name evidence="2" type="ORF">A6302_03739</name>
</gene>
<dbReference type="Gene3D" id="3.20.20.80">
    <property type="entry name" value="Glycosidases"/>
    <property type="match status" value="1"/>
</dbReference>
<dbReference type="PANTHER" id="PTHR43002">
    <property type="entry name" value="GLYCOGEN DEBRANCHING ENZYME"/>
    <property type="match status" value="1"/>
</dbReference>
<dbReference type="SUPFAM" id="SSF51445">
    <property type="entry name" value="(Trans)glycosidases"/>
    <property type="match status" value="1"/>
</dbReference>
<accession>A0A1E3GY13</accession>